<dbReference type="SUPFAM" id="SSF52374">
    <property type="entry name" value="Nucleotidylyl transferase"/>
    <property type="match status" value="1"/>
</dbReference>
<evidence type="ECO:0000256" key="2">
    <source>
        <dbReference type="ARBA" id="ARBA00009256"/>
    </source>
</evidence>
<dbReference type="HAMAP" id="MF_00158">
    <property type="entry name" value="PanC"/>
    <property type="match status" value="1"/>
</dbReference>
<dbReference type="OMA" id="LWPAVDH"/>
<comment type="pathway">
    <text evidence="1">Cofactor biosynthesis; (R)-pantothenate biosynthesis; (R)-pantothenate from (R)-pantoate and beta-alanine: step 1/1.</text>
</comment>
<keyword evidence="5" id="KW-0436">Ligase</keyword>
<dbReference type="OrthoDB" id="2020436at2759"/>
<dbReference type="FunCoup" id="G8JSV3">
    <property type="interactions" value="191"/>
</dbReference>
<keyword evidence="8" id="KW-0067">ATP-binding</keyword>
<gene>
    <name evidence="12" type="ordered locus">Ecym_4023</name>
</gene>
<evidence type="ECO:0000256" key="10">
    <source>
        <dbReference type="ARBA" id="ARBA00032806"/>
    </source>
</evidence>
<dbReference type="EMBL" id="CP002500">
    <property type="protein sequence ID" value="AET39106.1"/>
    <property type="molecule type" value="Genomic_DNA"/>
</dbReference>
<dbReference type="Gene3D" id="3.40.50.620">
    <property type="entry name" value="HUPs"/>
    <property type="match status" value="1"/>
</dbReference>
<evidence type="ECO:0000313" key="13">
    <source>
        <dbReference type="Proteomes" id="UP000006790"/>
    </source>
</evidence>
<dbReference type="GO" id="GO:0005524">
    <property type="term" value="F:ATP binding"/>
    <property type="evidence" value="ECO:0007669"/>
    <property type="project" value="UniProtKB-KW"/>
</dbReference>
<evidence type="ECO:0000256" key="11">
    <source>
        <dbReference type="ARBA" id="ARBA00048258"/>
    </source>
</evidence>
<accession>G8JSV3</accession>
<protein>
    <recommendedName>
        <fullName evidence="4">Pantoate--beta-alanine ligase</fullName>
        <ecNumber evidence="3">6.3.2.1</ecNumber>
    </recommendedName>
    <alternativeName>
        <fullName evidence="10">Pantoate-activating enzyme</fullName>
    </alternativeName>
    <alternativeName>
        <fullName evidence="9">Pantothenate synthetase</fullName>
    </alternativeName>
</protein>
<dbReference type="EC" id="6.3.2.1" evidence="3"/>
<dbReference type="GO" id="GO:0015940">
    <property type="term" value="P:pantothenate biosynthetic process"/>
    <property type="evidence" value="ECO:0007669"/>
    <property type="project" value="UniProtKB-UniPathway"/>
</dbReference>
<comment type="catalytic activity">
    <reaction evidence="11">
        <text>(R)-pantoate + beta-alanine + ATP = (R)-pantothenate + AMP + diphosphate + H(+)</text>
        <dbReference type="Rhea" id="RHEA:10912"/>
        <dbReference type="ChEBI" id="CHEBI:15378"/>
        <dbReference type="ChEBI" id="CHEBI:15980"/>
        <dbReference type="ChEBI" id="CHEBI:29032"/>
        <dbReference type="ChEBI" id="CHEBI:30616"/>
        <dbReference type="ChEBI" id="CHEBI:33019"/>
        <dbReference type="ChEBI" id="CHEBI:57966"/>
        <dbReference type="ChEBI" id="CHEBI:456215"/>
        <dbReference type="EC" id="6.3.2.1"/>
    </reaction>
</comment>
<dbReference type="InterPro" id="IPR003721">
    <property type="entry name" value="Pantoate_ligase"/>
</dbReference>
<dbReference type="Pfam" id="PF02569">
    <property type="entry name" value="Pantoate_ligase"/>
    <property type="match status" value="1"/>
</dbReference>
<dbReference type="GeneID" id="11472379"/>
<dbReference type="InterPro" id="IPR014729">
    <property type="entry name" value="Rossmann-like_a/b/a_fold"/>
</dbReference>
<comment type="similarity">
    <text evidence="2">Belongs to the pantothenate synthetase family.</text>
</comment>
<dbReference type="HOGENOM" id="CLU_047148_1_0_1"/>
<proteinExistence type="inferred from homology"/>
<dbReference type="GO" id="GO:0004592">
    <property type="term" value="F:pantoate-beta-alanine ligase activity"/>
    <property type="evidence" value="ECO:0007669"/>
    <property type="project" value="UniProtKB-EC"/>
</dbReference>
<dbReference type="CDD" id="cd00560">
    <property type="entry name" value="PanC"/>
    <property type="match status" value="1"/>
</dbReference>
<dbReference type="AlphaFoldDB" id="G8JSV3"/>
<evidence type="ECO:0000256" key="8">
    <source>
        <dbReference type="ARBA" id="ARBA00022840"/>
    </source>
</evidence>
<dbReference type="PANTHER" id="PTHR21299:SF1">
    <property type="entry name" value="PANTOATE--BETA-ALANINE LIGASE"/>
    <property type="match status" value="1"/>
</dbReference>
<dbReference type="UniPathway" id="UPA00028">
    <property type="reaction ID" value="UER00005"/>
</dbReference>
<evidence type="ECO:0000256" key="5">
    <source>
        <dbReference type="ARBA" id="ARBA00022598"/>
    </source>
</evidence>
<keyword evidence="6" id="KW-0566">Pantothenate biosynthesis</keyword>
<dbReference type="STRING" id="931890.G8JSV3"/>
<evidence type="ECO:0000256" key="6">
    <source>
        <dbReference type="ARBA" id="ARBA00022655"/>
    </source>
</evidence>
<sequence length="314" mass="34995">MLVVKTVKDAIDWRKATVNSNARKLGFVATMGCLHLGHLSLVERSVAENDFTAVSIFVNPAQFAPDEDLAKYPRTLEADLDMLEQAGVDMVFVPSALEIYSRDVPLEVSKQEGTFVSVHGLSELLEGRTRPNFFRGVVTVVSKLLNIFRPDRAYWGQKDFQQYTVLNAMTKDLFMDVEMVLMPIVRSVSGLALSSRNKYLSPESLDIASNINAGLRACATLLENSWLDNKSVSHEDLVAQAKAVWDPYVASGDFEIDYISIANANTLRELVPAVSKNNDVVISCAVYVKDRRCKDTIVRLIDNILIKTKNETML</sequence>
<dbReference type="NCBIfam" id="TIGR00018">
    <property type="entry name" value="panC"/>
    <property type="match status" value="1"/>
</dbReference>
<dbReference type="Gene3D" id="3.30.1300.10">
    <property type="entry name" value="Pantoate-beta-alanine ligase, C-terminal domain"/>
    <property type="match status" value="1"/>
</dbReference>
<evidence type="ECO:0000256" key="3">
    <source>
        <dbReference type="ARBA" id="ARBA00012219"/>
    </source>
</evidence>
<dbReference type="PANTHER" id="PTHR21299">
    <property type="entry name" value="CYTIDYLATE KINASE/PANTOATE-BETA-ALANINE LIGASE"/>
    <property type="match status" value="1"/>
</dbReference>
<reference evidence="13" key="1">
    <citation type="journal article" date="2012" name="G3 (Bethesda)">
        <title>Pichia sorbitophila, an interspecies yeast hybrid reveals early steps of genome resolution following polyploidization.</title>
        <authorList>
            <person name="Leh Louis V."/>
            <person name="Despons L."/>
            <person name="Friedrich A."/>
            <person name="Martin T."/>
            <person name="Durrens P."/>
            <person name="Casaregola S."/>
            <person name="Neuveglise C."/>
            <person name="Fairhead C."/>
            <person name="Marck C."/>
            <person name="Cruz J.A."/>
            <person name="Straub M.L."/>
            <person name="Kugler V."/>
            <person name="Sacerdot C."/>
            <person name="Uzunov Z."/>
            <person name="Thierry A."/>
            <person name="Weiss S."/>
            <person name="Bleykasten C."/>
            <person name="De Montigny J."/>
            <person name="Jacques N."/>
            <person name="Jung P."/>
            <person name="Lemaire M."/>
            <person name="Mallet S."/>
            <person name="Morel G."/>
            <person name="Richard G.F."/>
            <person name="Sarkar A."/>
            <person name="Savel G."/>
            <person name="Schacherer J."/>
            <person name="Seret M.L."/>
            <person name="Talla E."/>
            <person name="Samson G."/>
            <person name="Jubin C."/>
            <person name="Poulain J."/>
            <person name="Vacherie B."/>
            <person name="Barbe V."/>
            <person name="Pelletier E."/>
            <person name="Sherman D.J."/>
            <person name="Westhof E."/>
            <person name="Weissenbach J."/>
            <person name="Baret P.V."/>
            <person name="Wincker P."/>
            <person name="Gaillardin C."/>
            <person name="Dujon B."/>
            <person name="Souciet J.L."/>
        </authorList>
    </citation>
    <scope>NUCLEOTIDE SEQUENCE [LARGE SCALE GENOMIC DNA]</scope>
    <source>
        <strain evidence="13">CBS 270.75 / DBVPG 7215 / KCTC 17166 / NRRL Y-17582</strain>
    </source>
</reference>
<evidence type="ECO:0000256" key="9">
    <source>
        <dbReference type="ARBA" id="ARBA00029902"/>
    </source>
</evidence>
<dbReference type="KEGG" id="erc:Ecym_4023"/>
<dbReference type="InParanoid" id="G8JSV3"/>
<evidence type="ECO:0000256" key="4">
    <source>
        <dbReference type="ARBA" id="ARBA00015647"/>
    </source>
</evidence>
<dbReference type="RefSeq" id="XP_003645923.1">
    <property type="nucleotide sequence ID" value="XM_003645875.1"/>
</dbReference>
<dbReference type="Proteomes" id="UP000006790">
    <property type="component" value="Chromosome 4"/>
</dbReference>
<evidence type="ECO:0000313" key="12">
    <source>
        <dbReference type="EMBL" id="AET39106.1"/>
    </source>
</evidence>
<name>G8JSV3_ERECY</name>
<dbReference type="eggNOG" id="KOG3042">
    <property type="taxonomic scope" value="Eukaryota"/>
</dbReference>
<evidence type="ECO:0000256" key="1">
    <source>
        <dbReference type="ARBA" id="ARBA00004990"/>
    </source>
</evidence>
<keyword evidence="13" id="KW-1185">Reference proteome</keyword>
<evidence type="ECO:0000256" key="7">
    <source>
        <dbReference type="ARBA" id="ARBA00022741"/>
    </source>
</evidence>
<organism evidence="12 13">
    <name type="scientific">Eremothecium cymbalariae (strain CBS 270.75 / DBVPG 7215 / KCTC 17166 / NRRL Y-17582)</name>
    <name type="common">Yeast</name>
    <dbReference type="NCBI Taxonomy" id="931890"/>
    <lineage>
        <taxon>Eukaryota</taxon>
        <taxon>Fungi</taxon>
        <taxon>Dikarya</taxon>
        <taxon>Ascomycota</taxon>
        <taxon>Saccharomycotina</taxon>
        <taxon>Saccharomycetes</taxon>
        <taxon>Saccharomycetales</taxon>
        <taxon>Saccharomycetaceae</taxon>
        <taxon>Eremothecium</taxon>
    </lineage>
</organism>
<dbReference type="InterPro" id="IPR042176">
    <property type="entry name" value="Pantoate_ligase_C"/>
</dbReference>
<keyword evidence="7" id="KW-0547">Nucleotide-binding</keyword>